<dbReference type="Gene3D" id="3.40.50.720">
    <property type="entry name" value="NAD(P)-binding Rossmann-like Domain"/>
    <property type="match status" value="1"/>
</dbReference>
<evidence type="ECO:0000313" key="3">
    <source>
        <dbReference type="Proteomes" id="UP000229213"/>
    </source>
</evidence>
<dbReference type="Proteomes" id="UP000229213">
    <property type="component" value="Unassembled WGS sequence"/>
</dbReference>
<feature type="non-terminal residue" evidence="2">
    <location>
        <position position="119"/>
    </location>
</feature>
<dbReference type="InterPro" id="IPR016040">
    <property type="entry name" value="NAD(P)-bd_dom"/>
</dbReference>
<dbReference type="InterPro" id="IPR036291">
    <property type="entry name" value="NAD(P)-bd_dom_sf"/>
</dbReference>
<dbReference type="PANTHER" id="PTHR43000">
    <property type="entry name" value="DTDP-D-GLUCOSE 4,6-DEHYDRATASE-RELATED"/>
    <property type="match status" value="1"/>
</dbReference>
<sequence length="119" mass="13070">MKIKDEKILVTGAGGFIGSHLTEKLVKEGAKVKAFVRYNSRNDSGMLEMLPARIRKNIEIIAGDLRDTDAVRKAVKGCNLIFHLGALIGIPYSYFHPREVVETNVLGTLNVLSACRETG</sequence>
<organism evidence="2 3">
    <name type="scientific">bacterium (Candidatus Ratteibacteria) CG_4_9_14_3_um_filter_41_21</name>
    <dbReference type="NCBI Taxonomy" id="2014289"/>
    <lineage>
        <taxon>Bacteria</taxon>
        <taxon>Candidatus Ratteibacteria</taxon>
    </lineage>
</organism>
<dbReference type="AlphaFoldDB" id="A0A2M7YFU8"/>
<evidence type="ECO:0000313" key="2">
    <source>
        <dbReference type="EMBL" id="PJA61845.1"/>
    </source>
</evidence>
<gene>
    <name evidence="2" type="ORF">CO162_04165</name>
</gene>
<evidence type="ECO:0000259" key="1">
    <source>
        <dbReference type="Pfam" id="PF16363"/>
    </source>
</evidence>
<comment type="caution">
    <text evidence="2">The sequence shown here is derived from an EMBL/GenBank/DDBJ whole genome shotgun (WGS) entry which is preliminary data.</text>
</comment>
<feature type="domain" description="NAD(P)-binding" evidence="1">
    <location>
        <begin position="9"/>
        <end position="118"/>
    </location>
</feature>
<dbReference type="SUPFAM" id="SSF51735">
    <property type="entry name" value="NAD(P)-binding Rossmann-fold domains"/>
    <property type="match status" value="1"/>
</dbReference>
<dbReference type="EMBL" id="PFWI01000144">
    <property type="protein sequence ID" value="PJA61845.1"/>
    <property type="molecule type" value="Genomic_DNA"/>
</dbReference>
<reference evidence="3" key="1">
    <citation type="submission" date="2017-09" db="EMBL/GenBank/DDBJ databases">
        <title>Depth-based differentiation of microbial function through sediment-hosted aquifers and enrichment of novel symbionts in the deep terrestrial subsurface.</title>
        <authorList>
            <person name="Probst A.J."/>
            <person name="Ladd B."/>
            <person name="Jarett J.K."/>
            <person name="Geller-Mcgrath D.E."/>
            <person name="Sieber C.M.K."/>
            <person name="Emerson J.B."/>
            <person name="Anantharaman K."/>
            <person name="Thomas B.C."/>
            <person name="Malmstrom R."/>
            <person name="Stieglmeier M."/>
            <person name="Klingl A."/>
            <person name="Woyke T."/>
            <person name="Ryan C.M."/>
            <person name="Banfield J.F."/>
        </authorList>
    </citation>
    <scope>NUCLEOTIDE SEQUENCE [LARGE SCALE GENOMIC DNA]</scope>
</reference>
<protein>
    <submittedName>
        <fullName evidence="2">NAD-dependent dehydratase</fullName>
    </submittedName>
</protein>
<accession>A0A2M7YFU8</accession>
<proteinExistence type="predicted"/>
<dbReference type="Pfam" id="PF16363">
    <property type="entry name" value="GDP_Man_Dehyd"/>
    <property type="match status" value="1"/>
</dbReference>
<name>A0A2M7YFU8_9BACT</name>